<evidence type="ECO:0000313" key="3">
    <source>
        <dbReference type="Proteomes" id="UP001583193"/>
    </source>
</evidence>
<feature type="transmembrane region" description="Helical" evidence="1">
    <location>
        <begin position="242"/>
        <end position="271"/>
    </location>
</feature>
<proteinExistence type="predicted"/>
<feature type="transmembrane region" description="Helical" evidence="1">
    <location>
        <begin position="160"/>
        <end position="182"/>
    </location>
</feature>
<comment type="caution">
    <text evidence="2">The sequence shown here is derived from an EMBL/GenBank/DDBJ whole genome shotgun (WGS) entry which is preliminary data.</text>
</comment>
<feature type="transmembrane region" description="Helical" evidence="1">
    <location>
        <begin position="114"/>
        <end position="139"/>
    </location>
</feature>
<dbReference type="EMBL" id="JAVDPF010000005">
    <property type="protein sequence ID" value="KAL1883478.1"/>
    <property type="molecule type" value="Genomic_DNA"/>
</dbReference>
<keyword evidence="3" id="KW-1185">Reference proteome</keyword>
<accession>A0ABR3Y5A0</accession>
<keyword evidence="1" id="KW-0472">Membrane</keyword>
<protein>
    <submittedName>
        <fullName evidence="2">Uncharacterized protein</fullName>
    </submittedName>
</protein>
<feature type="transmembrane region" description="Helical" evidence="1">
    <location>
        <begin position="202"/>
        <end position="221"/>
    </location>
</feature>
<keyword evidence="1" id="KW-1133">Transmembrane helix</keyword>
<feature type="transmembrane region" description="Helical" evidence="1">
    <location>
        <begin position="53"/>
        <end position="72"/>
    </location>
</feature>
<feature type="transmembrane region" description="Helical" evidence="1">
    <location>
        <begin position="84"/>
        <end position="102"/>
    </location>
</feature>
<keyword evidence="1" id="KW-0812">Transmembrane</keyword>
<gene>
    <name evidence="2" type="ORF">Plec18167_002482</name>
</gene>
<sequence length="388" mass="42744">MATLVSYVLFFLSAFALYSEFYFAFSNGLLELSDKVAVDKLIPNLDNEPLRTVYTGVELVDRLFILLGTFLWPTVDGNNPALTLHTLAFAGAFGSAWVLILLEGWRKGNAWKLVAFPVLFGIAAQLLTFAVASPLFCGLHLATASFARPNFNEVSVPRSVLLAIPIIFVITYFIPSGLMLAPAPEVFTFDQKQLIIALWQPWPIYASFLAVVAYVVLPAFISDNNATASKQAIVQRRALRGVYAFAFALGAIAHIASWTISLATVFAPAIFNQKYAYDLHPVKVFQMTLPWANTDLRVSSIAEGVHIFLQWDFAVGATAVLLWAVTLFTLAHRHIAGTVCWTGLAAKVAFLWFVAGPIGTSVELLWERDELVIEHELITQGAQDKKTI</sequence>
<reference evidence="2 3" key="1">
    <citation type="journal article" date="2024" name="IMA Fungus">
        <title>IMA Genome - F19 : A genome assembly and annotation guide to empower mycologists, including annotated draft genome sequences of Ceratocystis pirilliformis, Diaporthe australafricana, Fusarium ophioides, Paecilomyces lecythidis, and Sporothrix stenoceras.</title>
        <authorList>
            <person name="Aylward J."/>
            <person name="Wilson A.M."/>
            <person name="Visagie C.M."/>
            <person name="Spraker J."/>
            <person name="Barnes I."/>
            <person name="Buitendag C."/>
            <person name="Ceriani C."/>
            <person name="Del Mar Angel L."/>
            <person name="du Plessis D."/>
            <person name="Fuchs T."/>
            <person name="Gasser K."/>
            <person name="Kramer D."/>
            <person name="Li W."/>
            <person name="Munsamy K."/>
            <person name="Piso A."/>
            <person name="Price J.L."/>
            <person name="Sonnekus B."/>
            <person name="Thomas C."/>
            <person name="van der Nest A."/>
            <person name="van Dijk A."/>
            <person name="van Heerden A."/>
            <person name="van Vuuren N."/>
            <person name="Yilmaz N."/>
            <person name="Duong T.A."/>
            <person name="van der Merwe N.A."/>
            <person name="Wingfield M.J."/>
            <person name="Wingfield B.D."/>
        </authorList>
    </citation>
    <scope>NUCLEOTIDE SEQUENCE [LARGE SCALE GENOMIC DNA]</scope>
    <source>
        <strain evidence="2 3">CMW 18167</strain>
    </source>
</reference>
<organism evidence="2 3">
    <name type="scientific">Paecilomyces lecythidis</name>
    <dbReference type="NCBI Taxonomy" id="3004212"/>
    <lineage>
        <taxon>Eukaryota</taxon>
        <taxon>Fungi</taxon>
        <taxon>Dikarya</taxon>
        <taxon>Ascomycota</taxon>
        <taxon>Pezizomycotina</taxon>
        <taxon>Eurotiomycetes</taxon>
        <taxon>Eurotiomycetidae</taxon>
        <taxon>Eurotiales</taxon>
        <taxon>Thermoascaceae</taxon>
        <taxon>Paecilomyces</taxon>
    </lineage>
</organism>
<name>A0ABR3Y5A0_9EURO</name>
<evidence type="ECO:0000256" key="1">
    <source>
        <dbReference type="SAM" id="Phobius"/>
    </source>
</evidence>
<dbReference type="Proteomes" id="UP001583193">
    <property type="component" value="Unassembled WGS sequence"/>
</dbReference>
<feature type="transmembrane region" description="Helical" evidence="1">
    <location>
        <begin position="338"/>
        <end position="358"/>
    </location>
</feature>
<feature type="transmembrane region" description="Helical" evidence="1">
    <location>
        <begin position="313"/>
        <end position="331"/>
    </location>
</feature>
<evidence type="ECO:0000313" key="2">
    <source>
        <dbReference type="EMBL" id="KAL1883478.1"/>
    </source>
</evidence>